<dbReference type="NCBIfam" id="TIGR01076">
    <property type="entry name" value="sortase_fam"/>
    <property type="match status" value="1"/>
</dbReference>
<dbReference type="EMBL" id="CAEZXA010000017">
    <property type="protein sequence ID" value="CAB4667846.1"/>
    <property type="molecule type" value="Genomic_DNA"/>
</dbReference>
<reference evidence="3" key="1">
    <citation type="submission" date="2020-05" db="EMBL/GenBank/DDBJ databases">
        <authorList>
            <person name="Chiriac C."/>
            <person name="Salcher M."/>
            <person name="Ghai R."/>
            <person name="Kavagutti S V."/>
        </authorList>
    </citation>
    <scope>NUCLEOTIDE SEQUENCE</scope>
</reference>
<protein>
    <submittedName>
        <fullName evidence="3">Unannotated protein</fullName>
    </submittedName>
</protein>
<dbReference type="Gene3D" id="2.40.260.10">
    <property type="entry name" value="Sortase"/>
    <property type="match status" value="1"/>
</dbReference>
<dbReference type="AlphaFoldDB" id="A0A6J6U1N9"/>
<evidence type="ECO:0000313" key="3">
    <source>
        <dbReference type="EMBL" id="CAB4753356.1"/>
    </source>
</evidence>
<dbReference type="InterPro" id="IPR023365">
    <property type="entry name" value="Sortase_dom-sf"/>
</dbReference>
<evidence type="ECO:0000256" key="1">
    <source>
        <dbReference type="ARBA" id="ARBA00022801"/>
    </source>
</evidence>
<dbReference type="CDD" id="cd05830">
    <property type="entry name" value="Sortase_E"/>
    <property type="match status" value="1"/>
</dbReference>
<keyword evidence="1" id="KW-0378">Hydrolase</keyword>
<dbReference type="Pfam" id="PF04203">
    <property type="entry name" value="Sortase"/>
    <property type="match status" value="1"/>
</dbReference>
<proteinExistence type="predicted"/>
<dbReference type="EMBL" id="CAFBQH010000091">
    <property type="protein sequence ID" value="CAB5054868.1"/>
    <property type="molecule type" value="Genomic_DNA"/>
</dbReference>
<dbReference type="GO" id="GO:0016787">
    <property type="term" value="F:hydrolase activity"/>
    <property type="evidence" value="ECO:0007669"/>
    <property type="project" value="UniProtKB-KW"/>
</dbReference>
<dbReference type="InterPro" id="IPR005754">
    <property type="entry name" value="Sortase"/>
</dbReference>
<name>A0A6J6U1N9_9ZZZZ</name>
<gene>
    <name evidence="2" type="ORF">UFOPK2334_00346</name>
    <name evidence="3" type="ORF">UFOPK2870_00176</name>
    <name evidence="4" type="ORF">UFOPK4293_01310</name>
</gene>
<sequence>MLPAASSSATPSVVSKPYTKIGILTIPALRVTSPIYLGITDDVFDKGVGQWPGSARPGRFGNLVLGAHRTSSPRPFSNIDSLRGGDFIFISVGTKRYKYVVTGHSIVKPTSMWITDPTRSATLTLFSCHPKGSVKSRYVVRAVLTT</sequence>
<dbReference type="SUPFAM" id="SSF63817">
    <property type="entry name" value="Sortase"/>
    <property type="match status" value="1"/>
</dbReference>
<evidence type="ECO:0000313" key="2">
    <source>
        <dbReference type="EMBL" id="CAB4667846.1"/>
    </source>
</evidence>
<organism evidence="3">
    <name type="scientific">freshwater metagenome</name>
    <dbReference type="NCBI Taxonomy" id="449393"/>
    <lineage>
        <taxon>unclassified sequences</taxon>
        <taxon>metagenomes</taxon>
        <taxon>ecological metagenomes</taxon>
    </lineage>
</organism>
<accession>A0A6J6U1N9</accession>
<dbReference type="InterPro" id="IPR042003">
    <property type="entry name" value="Sortase_E"/>
</dbReference>
<evidence type="ECO:0000313" key="4">
    <source>
        <dbReference type="EMBL" id="CAB5054868.1"/>
    </source>
</evidence>
<dbReference type="EMBL" id="CAEZZL010000005">
    <property type="protein sequence ID" value="CAB4753356.1"/>
    <property type="molecule type" value="Genomic_DNA"/>
</dbReference>